<organism evidence="1 2">
    <name type="scientific">Xylaria curta</name>
    <dbReference type="NCBI Taxonomy" id="42375"/>
    <lineage>
        <taxon>Eukaryota</taxon>
        <taxon>Fungi</taxon>
        <taxon>Dikarya</taxon>
        <taxon>Ascomycota</taxon>
        <taxon>Pezizomycotina</taxon>
        <taxon>Sordariomycetes</taxon>
        <taxon>Xylariomycetidae</taxon>
        <taxon>Xylariales</taxon>
        <taxon>Xylariaceae</taxon>
        <taxon>Xylaria</taxon>
    </lineage>
</organism>
<name>A0ACC1P3C0_9PEZI</name>
<dbReference type="Proteomes" id="UP001143856">
    <property type="component" value="Unassembled WGS sequence"/>
</dbReference>
<comment type="caution">
    <text evidence="1">The sequence shown here is derived from an EMBL/GenBank/DDBJ whole genome shotgun (WGS) entry which is preliminary data.</text>
</comment>
<proteinExistence type="predicted"/>
<sequence>MQRTRRTGGVELQSICLVALHLGHCRLRVPYPLILVFALFSPLPATTSCVTMALKTLSAKAAAALDRELMSSGAFSIDQLMELAGLSVSQVVYHVHPPSKGNRILVACGPGNNGGDGLVAARHLHHYGYRPSVYYPKRSKNDLYQRLAKQLGDLGVAFVDDFTSAIQSTDHIVDAVFGFSFSGEVREPFPAVIKALEETQLPVTSVDAPSSWDIENGPPQSGLGSKFNPTYLVSLTAPKPLVRHFKGRHFVGGRFVSPGIAKNYDFEVPSYQGVDQFVEVDVGNTLFRALLRSTDIAAPCAAIWTDRTWAAPFLHVFIFLDGARRAAHKWWVKVSAELDEHKIFLPTDRAL</sequence>
<evidence type="ECO:0000313" key="1">
    <source>
        <dbReference type="EMBL" id="KAJ2986013.1"/>
    </source>
</evidence>
<accession>A0ACC1P3C0</accession>
<evidence type="ECO:0000313" key="2">
    <source>
        <dbReference type="Proteomes" id="UP001143856"/>
    </source>
</evidence>
<reference evidence="1" key="1">
    <citation type="submission" date="2022-10" db="EMBL/GenBank/DDBJ databases">
        <title>Genome Sequence of Xylaria curta.</title>
        <authorList>
            <person name="Buettner E."/>
        </authorList>
    </citation>
    <scope>NUCLEOTIDE SEQUENCE</scope>
    <source>
        <strain evidence="1">Babe10</strain>
    </source>
</reference>
<dbReference type="EMBL" id="JAPDGR010001010">
    <property type="protein sequence ID" value="KAJ2986013.1"/>
    <property type="molecule type" value="Genomic_DNA"/>
</dbReference>
<gene>
    <name evidence="1" type="ORF">NUW58_g5233</name>
</gene>
<protein>
    <submittedName>
        <fullName evidence="1">Uncharacterized protein</fullName>
    </submittedName>
</protein>
<keyword evidence="2" id="KW-1185">Reference proteome</keyword>